<name>A0A8E2JED9_9PEZI</name>
<gene>
    <name evidence="1" type="ORF">K432DRAFT_63547</name>
</gene>
<protein>
    <submittedName>
        <fullName evidence="1">Uncharacterized protein</fullName>
    </submittedName>
</protein>
<sequence length="155" mass="16851">MQSMVAFMVWQVFAAPAGHQGTHHHKSHPQTPAAAPLSPSFVQSNLPPNLALGQDFVRHSYSHPITTSSAAFPSSLAPSLLSVLFSPDLSQILSCRPPASSQTQPYPLARARSLSIVLPRQYSSSHFLAVALQLDQESRIHSLVLRRVDSPTSHK</sequence>
<reference evidence="1 2" key="1">
    <citation type="journal article" date="2016" name="Nat. Commun.">
        <title>Ectomycorrhizal ecology is imprinted in the genome of the dominant symbiotic fungus Cenococcum geophilum.</title>
        <authorList>
            <consortium name="DOE Joint Genome Institute"/>
            <person name="Peter M."/>
            <person name="Kohler A."/>
            <person name="Ohm R.A."/>
            <person name="Kuo A."/>
            <person name="Krutzmann J."/>
            <person name="Morin E."/>
            <person name="Arend M."/>
            <person name="Barry K.W."/>
            <person name="Binder M."/>
            <person name="Choi C."/>
            <person name="Clum A."/>
            <person name="Copeland A."/>
            <person name="Grisel N."/>
            <person name="Haridas S."/>
            <person name="Kipfer T."/>
            <person name="LaButti K."/>
            <person name="Lindquist E."/>
            <person name="Lipzen A."/>
            <person name="Maire R."/>
            <person name="Meier B."/>
            <person name="Mihaltcheva S."/>
            <person name="Molinier V."/>
            <person name="Murat C."/>
            <person name="Poggeler S."/>
            <person name="Quandt C.A."/>
            <person name="Sperisen C."/>
            <person name="Tritt A."/>
            <person name="Tisserant E."/>
            <person name="Crous P.W."/>
            <person name="Henrissat B."/>
            <person name="Nehls U."/>
            <person name="Egli S."/>
            <person name="Spatafora J.W."/>
            <person name="Grigoriev I.V."/>
            <person name="Martin F.M."/>
        </authorList>
    </citation>
    <scope>NUCLEOTIDE SEQUENCE [LARGE SCALE GENOMIC DNA]</scope>
    <source>
        <strain evidence="1 2">CBS 459.81</strain>
    </source>
</reference>
<proteinExistence type="predicted"/>
<evidence type="ECO:0000313" key="1">
    <source>
        <dbReference type="EMBL" id="OCK79565.1"/>
    </source>
</evidence>
<dbReference type="Proteomes" id="UP000250266">
    <property type="component" value="Unassembled WGS sequence"/>
</dbReference>
<evidence type="ECO:0000313" key="2">
    <source>
        <dbReference type="Proteomes" id="UP000250266"/>
    </source>
</evidence>
<accession>A0A8E2JED9</accession>
<dbReference type="EMBL" id="KV744998">
    <property type="protein sequence ID" value="OCK79565.1"/>
    <property type="molecule type" value="Genomic_DNA"/>
</dbReference>
<dbReference type="AlphaFoldDB" id="A0A8E2JED9"/>
<organism evidence="1 2">
    <name type="scientific">Lepidopterella palustris CBS 459.81</name>
    <dbReference type="NCBI Taxonomy" id="1314670"/>
    <lineage>
        <taxon>Eukaryota</taxon>
        <taxon>Fungi</taxon>
        <taxon>Dikarya</taxon>
        <taxon>Ascomycota</taxon>
        <taxon>Pezizomycotina</taxon>
        <taxon>Dothideomycetes</taxon>
        <taxon>Pleosporomycetidae</taxon>
        <taxon>Mytilinidiales</taxon>
        <taxon>Argynnaceae</taxon>
        <taxon>Lepidopterella</taxon>
    </lineage>
</organism>
<keyword evidence="2" id="KW-1185">Reference proteome</keyword>